<protein>
    <recommendedName>
        <fullName evidence="3">Clr5 domain-containing protein</fullName>
    </recommendedName>
</protein>
<dbReference type="AlphaFoldDB" id="A0A1Q5Q7S6"/>
<gene>
    <name evidence="1" type="ORF">UA08_08507</name>
</gene>
<name>A0A1Q5Q7S6_TALAT</name>
<dbReference type="Proteomes" id="UP000214365">
    <property type="component" value="Unassembled WGS sequence"/>
</dbReference>
<dbReference type="EMBL" id="LFMY01000015">
    <property type="protein sequence ID" value="OKL56263.1"/>
    <property type="molecule type" value="Genomic_DNA"/>
</dbReference>
<evidence type="ECO:0000313" key="1">
    <source>
        <dbReference type="EMBL" id="OKL56263.1"/>
    </source>
</evidence>
<keyword evidence="2" id="KW-1185">Reference proteome</keyword>
<dbReference type="GeneID" id="31008263"/>
<evidence type="ECO:0000313" key="2">
    <source>
        <dbReference type="Proteomes" id="UP000214365"/>
    </source>
</evidence>
<reference evidence="1 2" key="1">
    <citation type="submission" date="2015-06" db="EMBL/GenBank/DDBJ databases">
        <title>Talaromyces atroroseus IBT 11181 draft genome.</title>
        <authorList>
            <person name="Rasmussen K.B."/>
            <person name="Rasmussen S."/>
            <person name="Petersen B."/>
            <person name="Sicheritz-Ponten T."/>
            <person name="Mortensen U.H."/>
            <person name="Thrane U."/>
        </authorList>
    </citation>
    <scope>NUCLEOTIDE SEQUENCE [LARGE SCALE GENOMIC DNA]</scope>
    <source>
        <strain evidence="1 2">IBT 11181</strain>
    </source>
</reference>
<dbReference type="OrthoDB" id="3792344at2759"/>
<dbReference type="STRING" id="1441469.A0A1Q5Q7S6"/>
<dbReference type="RefSeq" id="XP_020116384.1">
    <property type="nucleotide sequence ID" value="XM_020263403.1"/>
</dbReference>
<proteinExistence type="predicted"/>
<accession>A0A1Q5Q7S6</accession>
<organism evidence="1 2">
    <name type="scientific">Talaromyces atroroseus</name>
    <dbReference type="NCBI Taxonomy" id="1441469"/>
    <lineage>
        <taxon>Eukaryota</taxon>
        <taxon>Fungi</taxon>
        <taxon>Dikarya</taxon>
        <taxon>Ascomycota</taxon>
        <taxon>Pezizomycotina</taxon>
        <taxon>Eurotiomycetes</taxon>
        <taxon>Eurotiomycetidae</taxon>
        <taxon>Eurotiales</taxon>
        <taxon>Trichocomaceae</taxon>
        <taxon>Talaromyces</taxon>
        <taxon>Talaromyces sect. Trachyspermi</taxon>
    </lineage>
</organism>
<evidence type="ECO:0008006" key="3">
    <source>
        <dbReference type="Google" id="ProtNLM"/>
    </source>
</evidence>
<sequence>MVDFRSTQSTKVNLSEIVRLYVIENWTLDEVMFEMEQRFSQSKSKLSKDGWKRFLNTQETFDDFYFTCASEWAPDERGLYARSDKLRTELTCLSNLHNLSVRALNQFKEGKEDMGWAMMQPVYQTQEKVVDIRHHRQIVDIFAIIRLFYKDNFGEICKKMINKFSELASPLADNDLRKLIFES</sequence>
<comment type="caution">
    <text evidence="1">The sequence shown here is derived from an EMBL/GenBank/DDBJ whole genome shotgun (WGS) entry which is preliminary data.</text>
</comment>